<accession>A0ACB0KRR5</accession>
<gene>
    <name evidence="1" type="ORF">MILVUS5_LOCUS24463</name>
</gene>
<reference evidence="1" key="1">
    <citation type="submission" date="2023-10" db="EMBL/GenBank/DDBJ databases">
        <authorList>
            <person name="Rodriguez Cubillos JULIANA M."/>
            <person name="De Vega J."/>
        </authorList>
    </citation>
    <scope>NUCLEOTIDE SEQUENCE</scope>
</reference>
<comment type="caution">
    <text evidence="1">The sequence shown here is derived from an EMBL/GenBank/DDBJ whole genome shotgun (WGS) entry which is preliminary data.</text>
</comment>
<protein>
    <submittedName>
        <fullName evidence="1">Uncharacterized protein</fullName>
    </submittedName>
</protein>
<evidence type="ECO:0000313" key="1">
    <source>
        <dbReference type="EMBL" id="CAJ2658007.1"/>
    </source>
</evidence>
<organism evidence="1 2">
    <name type="scientific">Trifolium pratense</name>
    <name type="common">Red clover</name>
    <dbReference type="NCBI Taxonomy" id="57577"/>
    <lineage>
        <taxon>Eukaryota</taxon>
        <taxon>Viridiplantae</taxon>
        <taxon>Streptophyta</taxon>
        <taxon>Embryophyta</taxon>
        <taxon>Tracheophyta</taxon>
        <taxon>Spermatophyta</taxon>
        <taxon>Magnoliopsida</taxon>
        <taxon>eudicotyledons</taxon>
        <taxon>Gunneridae</taxon>
        <taxon>Pentapetalae</taxon>
        <taxon>rosids</taxon>
        <taxon>fabids</taxon>
        <taxon>Fabales</taxon>
        <taxon>Fabaceae</taxon>
        <taxon>Papilionoideae</taxon>
        <taxon>50 kb inversion clade</taxon>
        <taxon>NPAAA clade</taxon>
        <taxon>Hologalegina</taxon>
        <taxon>IRL clade</taxon>
        <taxon>Trifolieae</taxon>
        <taxon>Trifolium</taxon>
    </lineage>
</organism>
<evidence type="ECO:0000313" key="2">
    <source>
        <dbReference type="Proteomes" id="UP001177021"/>
    </source>
</evidence>
<name>A0ACB0KRR5_TRIPR</name>
<dbReference type="EMBL" id="CASHSV030000311">
    <property type="protein sequence ID" value="CAJ2658007.1"/>
    <property type="molecule type" value="Genomic_DNA"/>
</dbReference>
<sequence>MKSSLRLTFTVLCCLASVLGGLPFSSDAQLSPSFYGKTCPNVSSIVREVVRNVSKTDPRMLASLIRLHFHDCFVQLKFSLFWYVSIRGLNVVNQIKTALKVLVLTRFLVPMAWWFGSDFETKTSRVQLLYLTTYNLAGHSRYFLKTYNSKAQGPDWKVPLGKKK</sequence>
<dbReference type="Proteomes" id="UP001177021">
    <property type="component" value="Unassembled WGS sequence"/>
</dbReference>
<keyword evidence="2" id="KW-1185">Reference proteome</keyword>
<proteinExistence type="predicted"/>